<dbReference type="OrthoDB" id="573821at2"/>
<dbReference type="STRING" id="349064.SAMN05660429_00650"/>
<dbReference type="InterPro" id="IPR010985">
    <property type="entry name" value="Ribbon_hlx_hlx"/>
</dbReference>
<name>A0A1I0ABN5_THASX</name>
<dbReference type="Proteomes" id="UP000199308">
    <property type="component" value="Unassembled WGS sequence"/>
</dbReference>
<reference evidence="2 3" key="1">
    <citation type="submission" date="2016-10" db="EMBL/GenBank/DDBJ databases">
        <authorList>
            <person name="de Groot N.N."/>
        </authorList>
    </citation>
    <scope>NUCLEOTIDE SEQUENCE [LARGE SCALE GENOMIC DNA]</scope>
    <source>
        <strain evidence="2 3">DSM 19706</strain>
    </source>
</reference>
<dbReference type="GO" id="GO:0006355">
    <property type="term" value="P:regulation of DNA-templated transcription"/>
    <property type="evidence" value="ECO:0007669"/>
    <property type="project" value="InterPro"/>
</dbReference>
<dbReference type="AlphaFoldDB" id="A0A1I0ABN5"/>
<evidence type="ECO:0000313" key="2">
    <source>
        <dbReference type="EMBL" id="SES91644.1"/>
    </source>
</evidence>
<dbReference type="SUPFAM" id="SSF47598">
    <property type="entry name" value="Ribbon-helix-helix"/>
    <property type="match status" value="1"/>
</dbReference>
<evidence type="ECO:0000313" key="3">
    <source>
        <dbReference type="Proteomes" id="UP000199308"/>
    </source>
</evidence>
<evidence type="ECO:0000259" key="1">
    <source>
        <dbReference type="Pfam" id="PF20605"/>
    </source>
</evidence>
<dbReference type="RefSeq" id="WP_093327651.1">
    <property type="nucleotide sequence ID" value="NZ_AP027363.1"/>
</dbReference>
<gene>
    <name evidence="2" type="ORF">SAMN05660429_00650</name>
</gene>
<dbReference type="InterPro" id="IPR046765">
    <property type="entry name" value="Antitox_RHH"/>
</dbReference>
<sequence>MSNLSKRSTVYFEPAIHQALKMRAASSDVSVSELIDEAVRLLMREDQEDLAAISERSKEPEITYEDFLNELRNDGKI</sequence>
<proteinExistence type="predicted"/>
<dbReference type="Pfam" id="PF20605">
    <property type="entry name" value="Antitox_RHH"/>
    <property type="match status" value="1"/>
</dbReference>
<keyword evidence="3" id="KW-1185">Reference proteome</keyword>
<organism evidence="2 3">
    <name type="scientific">Thalassotalea agarivorans</name>
    <name type="common">Thalassomonas agarivorans</name>
    <dbReference type="NCBI Taxonomy" id="349064"/>
    <lineage>
        <taxon>Bacteria</taxon>
        <taxon>Pseudomonadati</taxon>
        <taxon>Pseudomonadota</taxon>
        <taxon>Gammaproteobacteria</taxon>
        <taxon>Alteromonadales</taxon>
        <taxon>Colwelliaceae</taxon>
        <taxon>Thalassotalea</taxon>
    </lineage>
</organism>
<feature type="domain" description="Antitoxin-like ribbon-helix-helix" evidence="1">
    <location>
        <begin position="9"/>
        <end position="47"/>
    </location>
</feature>
<protein>
    <recommendedName>
        <fullName evidence="1">Antitoxin-like ribbon-helix-helix domain-containing protein</fullName>
    </recommendedName>
</protein>
<accession>A0A1I0ABN5</accession>
<dbReference type="EMBL" id="FOHK01000003">
    <property type="protein sequence ID" value="SES91644.1"/>
    <property type="molecule type" value="Genomic_DNA"/>
</dbReference>